<evidence type="ECO:0000256" key="3">
    <source>
        <dbReference type="ARBA" id="ARBA00014537"/>
    </source>
</evidence>
<keyword evidence="10" id="KW-0472">Membrane</keyword>
<evidence type="ECO:0000256" key="10">
    <source>
        <dbReference type="ARBA" id="ARBA00023136"/>
    </source>
</evidence>
<comment type="similarity">
    <text evidence="2">Belongs to the Tom7 family.</text>
</comment>
<evidence type="ECO:0000256" key="11">
    <source>
        <dbReference type="ARBA" id="ARBA00032786"/>
    </source>
</evidence>
<name>A0A8K0GK68_IGNLU</name>
<dbReference type="Proteomes" id="UP000801492">
    <property type="component" value="Unassembled WGS sequence"/>
</dbReference>
<keyword evidence="5" id="KW-0812">Transmembrane</keyword>
<protein>
    <recommendedName>
        <fullName evidence="3">Mitochondrial import receptor subunit TOM7 homolog</fullName>
    </recommendedName>
    <alternativeName>
        <fullName evidence="11">Translocase of outer membrane 7 kDa subunit homolog</fullName>
    </alternativeName>
</protein>
<evidence type="ECO:0000256" key="6">
    <source>
        <dbReference type="ARBA" id="ARBA00022787"/>
    </source>
</evidence>
<dbReference type="GO" id="GO:0005742">
    <property type="term" value="C:mitochondrial outer membrane translocase complex"/>
    <property type="evidence" value="ECO:0007669"/>
    <property type="project" value="InterPro"/>
</dbReference>
<keyword evidence="13" id="KW-1185">Reference proteome</keyword>
<evidence type="ECO:0000256" key="7">
    <source>
        <dbReference type="ARBA" id="ARBA00022927"/>
    </source>
</evidence>
<gene>
    <name evidence="12" type="ORF">ILUMI_05377</name>
</gene>
<evidence type="ECO:0000256" key="8">
    <source>
        <dbReference type="ARBA" id="ARBA00022989"/>
    </source>
</evidence>
<comment type="caution">
    <text evidence="12">The sequence shown here is derived from an EMBL/GenBank/DDBJ whole genome shotgun (WGS) entry which is preliminary data.</text>
</comment>
<dbReference type="InterPro" id="IPR012621">
    <property type="entry name" value="Tom7"/>
</dbReference>
<keyword evidence="9" id="KW-0496">Mitochondrion</keyword>
<reference evidence="12" key="1">
    <citation type="submission" date="2019-08" db="EMBL/GenBank/DDBJ databases">
        <title>The genome of the North American firefly Photinus pyralis.</title>
        <authorList>
            <consortium name="Photinus pyralis genome working group"/>
            <person name="Fallon T.R."/>
            <person name="Sander Lower S.E."/>
            <person name="Weng J.-K."/>
        </authorList>
    </citation>
    <scope>NUCLEOTIDE SEQUENCE</scope>
    <source>
        <strain evidence="12">TRF0915ILg1</strain>
        <tissue evidence="12">Whole body</tissue>
    </source>
</reference>
<keyword evidence="6" id="KW-1000">Mitochondrion outer membrane</keyword>
<evidence type="ECO:0000256" key="4">
    <source>
        <dbReference type="ARBA" id="ARBA00022448"/>
    </source>
</evidence>
<evidence type="ECO:0000256" key="5">
    <source>
        <dbReference type="ARBA" id="ARBA00022692"/>
    </source>
</evidence>
<dbReference type="PANTHER" id="PTHR46722">
    <property type="entry name" value="MITOCHONDRIAL IMPORT RECEPTOR SUBUNIT TOM7 HOMOLOG"/>
    <property type="match status" value="1"/>
</dbReference>
<dbReference type="GO" id="GO:0030150">
    <property type="term" value="P:protein import into mitochondrial matrix"/>
    <property type="evidence" value="ECO:0007669"/>
    <property type="project" value="InterPro"/>
</dbReference>
<evidence type="ECO:0000313" key="13">
    <source>
        <dbReference type="Proteomes" id="UP000801492"/>
    </source>
</evidence>
<dbReference type="PANTHER" id="PTHR46722:SF1">
    <property type="entry name" value="MITOCHONDRIAL IMPORT RECEPTOR SUBUNIT TOM7 HOMOLOG"/>
    <property type="match status" value="1"/>
</dbReference>
<evidence type="ECO:0000256" key="1">
    <source>
        <dbReference type="ARBA" id="ARBA00004572"/>
    </source>
</evidence>
<dbReference type="EMBL" id="VTPC01001983">
    <property type="protein sequence ID" value="KAF2900838.1"/>
    <property type="molecule type" value="Genomic_DNA"/>
</dbReference>
<dbReference type="AlphaFoldDB" id="A0A8K0GK68"/>
<evidence type="ECO:0000256" key="9">
    <source>
        <dbReference type="ARBA" id="ARBA00023128"/>
    </source>
</evidence>
<dbReference type="Pfam" id="PF08038">
    <property type="entry name" value="Tom7"/>
    <property type="match status" value="1"/>
</dbReference>
<evidence type="ECO:0000256" key="2">
    <source>
        <dbReference type="ARBA" id="ARBA00010917"/>
    </source>
</evidence>
<dbReference type="OrthoDB" id="284357at2759"/>
<accession>A0A8K0GK68</accession>
<organism evidence="12 13">
    <name type="scientific">Ignelater luminosus</name>
    <name type="common">Cucubano</name>
    <name type="synonym">Pyrophorus luminosus</name>
    <dbReference type="NCBI Taxonomy" id="2038154"/>
    <lineage>
        <taxon>Eukaryota</taxon>
        <taxon>Metazoa</taxon>
        <taxon>Ecdysozoa</taxon>
        <taxon>Arthropoda</taxon>
        <taxon>Hexapoda</taxon>
        <taxon>Insecta</taxon>
        <taxon>Pterygota</taxon>
        <taxon>Neoptera</taxon>
        <taxon>Endopterygota</taxon>
        <taxon>Coleoptera</taxon>
        <taxon>Polyphaga</taxon>
        <taxon>Elateriformia</taxon>
        <taxon>Elateroidea</taxon>
        <taxon>Elateridae</taxon>
        <taxon>Agrypninae</taxon>
        <taxon>Pyrophorini</taxon>
        <taxon>Ignelater</taxon>
    </lineage>
</organism>
<proteinExistence type="inferred from homology"/>
<keyword evidence="4" id="KW-0813">Transport</keyword>
<keyword evidence="7" id="KW-0653">Protein transport</keyword>
<comment type="subcellular location">
    <subcellularLocation>
        <location evidence="1">Mitochondrion outer membrane</location>
        <topology evidence="1">Single-pass membrane protein</topology>
    </subcellularLocation>
</comment>
<evidence type="ECO:0000313" key="12">
    <source>
        <dbReference type="EMBL" id="KAF2900838.1"/>
    </source>
</evidence>
<sequence length="54" mass="6001">MAILPDGALERLAAVVDISKTVFHYAFIPTVLYMGFRKGSDPGMPELSITNLFW</sequence>
<keyword evidence="8" id="KW-1133">Transmembrane helix</keyword>
<dbReference type="GO" id="GO:1903955">
    <property type="term" value="P:positive regulation of protein targeting to mitochondrion"/>
    <property type="evidence" value="ECO:0007669"/>
    <property type="project" value="TreeGrafter"/>
</dbReference>